<evidence type="ECO:0000256" key="4">
    <source>
        <dbReference type="ARBA" id="ARBA00047645"/>
    </source>
</evidence>
<sequence>MGGSTRTVRVLVNGHVQGVGFRWHTWQEATRLGLVGEVRNLADGRVEVLAQGPREQVAALLAWLGQGPRWAAVTGLEVSEVRGSLRRGDFTVSG</sequence>
<feature type="active site" evidence="5">
    <location>
        <position position="40"/>
    </location>
</feature>
<keyword evidence="9" id="KW-1185">Reference proteome</keyword>
<dbReference type="Pfam" id="PF00708">
    <property type="entry name" value="Acylphosphatase"/>
    <property type="match status" value="1"/>
</dbReference>
<evidence type="ECO:0000256" key="5">
    <source>
        <dbReference type="PROSITE-ProRule" id="PRU00520"/>
    </source>
</evidence>
<evidence type="ECO:0000313" key="9">
    <source>
        <dbReference type="Proteomes" id="UP000595895"/>
    </source>
</evidence>
<comment type="similarity">
    <text evidence="1 6">Belongs to the acylphosphatase family.</text>
</comment>
<evidence type="ECO:0000256" key="6">
    <source>
        <dbReference type="RuleBase" id="RU004168"/>
    </source>
</evidence>
<dbReference type="Proteomes" id="UP000595895">
    <property type="component" value="Chromosome"/>
</dbReference>
<feature type="active site" evidence="5">
    <location>
        <position position="22"/>
    </location>
</feature>
<gene>
    <name evidence="8" type="ORF">JG540_03060</name>
</gene>
<evidence type="ECO:0000256" key="3">
    <source>
        <dbReference type="ARBA" id="ARBA00015991"/>
    </source>
</evidence>
<dbReference type="InterPro" id="IPR017968">
    <property type="entry name" value="Acylphosphatase_CS"/>
</dbReference>
<dbReference type="InterPro" id="IPR036046">
    <property type="entry name" value="Acylphosphatase-like_dom_sf"/>
</dbReference>
<dbReference type="PROSITE" id="PS00150">
    <property type="entry name" value="ACYLPHOSPHATASE_1"/>
    <property type="match status" value="1"/>
</dbReference>
<organism evidence="8 9">
    <name type="scientific">Actinomyces weissii</name>
    <dbReference type="NCBI Taxonomy" id="675090"/>
    <lineage>
        <taxon>Bacteria</taxon>
        <taxon>Bacillati</taxon>
        <taxon>Actinomycetota</taxon>
        <taxon>Actinomycetes</taxon>
        <taxon>Actinomycetales</taxon>
        <taxon>Actinomycetaceae</taxon>
        <taxon>Actinomyces</taxon>
    </lineage>
</organism>
<dbReference type="Gene3D" id="3.30.70.100">
    <property type="match status" value="1"/>
</dbReference>
<dbReference type="PRINTS" id="PR00112">
    <property type="entry name" value="ACYLPHPHTASE"/>
</dbReference>
<evidence type="ECO:0000313" key="8">
    <source>
        <dbReference type="EMBL" id="QQM67871.1"/>
    </source>
</evidence>
<feature type="domain" description="Acylphosphatase-like" evidence="7">
    <location>
        <begin position="7"/>
        <end position="94"/>
    </location>
</feature>
<name>A0A7T7MAD7_9ACTO</name>
<dbReference type="AlphaFoldDB" id="A0A7T7MAD7"/>
<dbReference type="RefSeq" id="WP_200277088.1">
    <property type="nucleotide sequence ID" value="NZ_CP066802.1"/>
</dbReference>
<proteinExistence type="inferred from homology"/>
<dbReference type="PANTHER" id="PTHR47268">
    <property type="entry name" value="ACYLPHOSPHATASE"/>
    <property type="match status" value="1"/>
</dbReference>
<dbReference type="PANTHER" id="PTHR47268:SF4">
    <property type="entry name" value="ACYLPHOSPHATASE"/>
    <property type="match status" value="1"/>
</dbReference>
<dbReference type="SUPFAM" id="SSF54975">
    <property type="entry name" value="Acylphosphatase/BLUF domain-like"/>
    <property type="match status" value="1"/>
</dbReference>
<dbReference type="InterPro" id="IPR001792">
    <property type="entry name" value="Acylphosphatase-like_dom"/>
</dbReference>
<dbReference type="EC" id="3.6.1.7" evidence="2 5"/>
<dbReference type="KEGG" id="awe:JG540_03060"/>
<reference evidence="8 9" key="1">
    <citation type="submission" date="2020-12" db="EMBL/GenBank/DDBJ databases">
        <authorList>
            <person name="Zhou J."/>
        </authorList>
    </citation>
    <scope>NUCLEOTIDE SEQUENCE [LARGE SCALE GENOMIC DNA]</scope>
    <source>
        <strain evidence="8 9">CCUG 61299</strain>
    </source>
</reference>
<dbReference type="InterPro" id="IPR020456">
    <property type="entry name" value="Acylphosphatase"/>
</dbReference>
<dbReference type="GO" id="GO:0003998">
    <property type="term" value="F:acylphosphatase activity"/>
    <property type="evidence" value="ECO:0007669"/>
    <property type="project" value="UniProtKB-EC"/>
</dbReference>
<evidence type="ECO:0000256" key="1">
    <source>
        <dbReference type="ARBA" id="ARBA00005614"/>
    </source>
</evidence>
<comment type="catalytic activity">
    <reaction evidence="4 5">
        <text>an acyl phosphate + H2O = a carboxylate + phosphate + H(+)</text>
        <dbReference type="Rhea" id="RHEA:14965"/>
        <dbReference type="ChEBI" id="CHEBI:15377"/>
        <dbReference type="ChEBI" id="CHEBI:15378"/>
        <dbReference type="ChEBI" id="CHEBI:29067"/>
        <dbReference type="ChEBI" id="CHEBI:43474"/>
        <dbReference type="ChEBI" id="CHEBI:59918"/>
        <dbReference type="EC" id="3.6.1.7"/>
    </reaction>
</comment>
<accession>A0A7T7MAD7</accession>
<keyword evidence="5" id="KW-0378">Hydrolase</keyword>
<protein>
    <recommendedName>
        <fullName evidence="3 5">acylphosphatase</fullName>
        <ecNumber evidence="2 5">3.6.1.7</ecNumber>
    </recommendedName>
</protein>
<evidence type="ECO:0000259" key="7">
    <source>
        <dbReference type="PROSITE" id="PS51160"/>
    </source>
</evidence>
<dbReference type="PROSITE" id="PS51160">
    <property type="entry name" value="ACYLPHOSPHATASE_3"/>
    <property type="match status" value="1"/>
</dbReference>
<evidence type="ECO:0000256" key="2">
    <source>
        <dbReference type="ARBA" id="ARBA00012150"/>
    </source>
</evidence>
<dbReference type="EMBL" id="CP066802">
    <property type="protein sequence ID" value="QQM67871.1"/>
    <property type="molecule type" value="Genomic_DNA"/>
</dbReference>